<gene>
    <name evidence="1" type="ORF">J27TS8_39470</name>
</gene>
<protein>
    <recommendedName>
        <fullName evidence="3">Ethanolamine utilization protein</fullName>
    </recommendedName>
</protein>
<dbReference type="InterPro" id="IPR013372">
    <property type="entry name" value="Eut_put"/>
</dbReference>
<dbReference type="PIRSF" id="PIRSF034981">
    <property type="entry name" value="Eut_put"/>
    <property type="match status" value="1"/>
</dbReference>
<dbReference type="EMBL" id="BORC01000009">
    <property type="protein sequence ID" value="GIN63954.1"/>
    <property type="molecule type" value="Genomic_DNA"/>
</dbReference>
<evidence type="ECO:0000313" key="1">
    <source>
        <dbReference type="EMBL" id="GIN63954.1"/>
    </source>
</evidence>
<organism evidence="1 2">
    <name type="scientific">Robertmurraya siralis</name>
    <dbReference type="NCBI Taxonomy" id="77777"/>
    <lineage>
        <taxon>Bacteria</taxon>
        <taxon>Bacillati</taxon>
        <taxon>Bacillota</taxon>
        <taxon>Bacilli</taxon>
        <taxon>Bacillales</taxon>
        <taxon>Bacillaceae</taxon>
        <taxon>Robertmurraya</taxon>
    </lineage>
</organism>
<reference evidence="1" key="1">
    <citation type="submission" date="2021-03" db="EMBL/GenBank/DDBJ databases">
        <title>Antimicrobial resistance genes in bacteria isolated from Japanese honey, and their potential for conferring macrolide and lincosamide resistance in the American foulbrood pathogen Paenibacillus larvae.</title>
        <authorList>
            <person name="Okamoto M."/>
            <person name="Kumagai M."/>
            <person name="Kanamori H."/>
            <person name="Takamatsu D."/>
        </authorList>
    </citation>
    <scope>NUCLEOTIDE SEQUENCE</scope>
    <source>
        <strain evidence="1">J27TS8</strain>
    </source>
</reference>
<comment type="caution">
    <text evidence="1">The sequence shown here is derived from an EMBL/GenBank/DDBJ whole genome shotgun (WGS) entry which is preliminary data.</text>
</comment>
<proteinExistence type="predicted"/>
<dbReference type="Proteomes" id="UP000682111">
    <property type="component" value="Unassembled WGS sequence"/>
</dbReference>
<evidence type="ECO:0000313" key="2">
    <source>
        <dbReference type="Proteomes" id="UP000682111"/>
    </source>
</evidence>
<name>A0A919WLI8_9BACI</name>
<sequence length="214" mass="24979">MEMNDLVDRLYEEIVKKLKNKEEIKTTVCVVSSPEELELEEALKEQYNLVYFAEDMEDSEFERIIIPRLSIKMLANLANGVSSTREEEFILTSLLKGKKIAVLRKGVEYYAYKQSSPAPLYKMYNEYEKKLEKFGISFEAEGSNVHVEIERDEEVDSSAKEIYFFKKRLITEASLQKLYLQNTKEIMIDKNSIITPLAKDFIRTHHLKIIESGK</sequence>
<dbReference type="AlphaFoldDB" id="A0A919WLI8"/>
<keyword evidence="2" id="KW-1185">Reference proteome</keyword>
<accession>A0A919WLI8</accession>
<evidence type="ECO:0008006" key="3">
    <source>
        <dbReference type="Google" id="ProtNLM"/>
    </source>
</evidence>